<feature type="transmembrane region" description="Helical" evidence="1">
    <location>
        <begin position="297"/>
        <end position="317"/>
    </location>
</feature>
<feature type="transmembrane region" description="Helical" evidence="1">
    <location>
        <begin position="337"/>
        <end position="359"/>
    </location>
</feature>
<dbReference type="RefSeq" id="WP_368006021.1">
    <property type="nucleotide sequence ID" value="NZ_JAMXFF010000010.1"/>
</dbReference>
<name>A0ABT2MPG0_9CYAN</name>
<dbReference type="InterPro" id="IPR044200">
    <property type="entry name" value="At5g03900-like"/>
</dbReference>
<protein>
    <recommendedName>
        <fullName evidence="4">Iron-sulfur cluster biosynthesis family protein</fullName>
    </recommendedName>
</protein>
<keyword evidence="1" id="KW-0472">Membrane</keyword>
<dbReference type="PANTHER" id="PTHR47380">
    <property type="entry name" value="OS02G0533000 PROTEIN"/>
    <property type="match status" value="1"/>
</dbReference>
<evidence type="ECO:0000313" key="3">
    <source>
        <dbReference type="Proteomes" id="UP001525890"/>
    </source>
</evidence>
<proteinExistence type="predicted"/>
<evidence type="ECO:0000256" key="1">
    <source>
        <dbReference type="SAM" id="Phobius"/>
    </source>
</evidence>
<evidence type="ECO:0008006" key="4">
    <source>
        <dbReference type="Google" id="ProtNLM"/>
    </source>
</evidence>
<comment type="caution">
    <text evidence="2">The sequence shown here is derived from an EMBL/GenBank/DDBJ whole genome shotgun (WGS) entry which is preliminary data.</text>
</comment>
<gene>
    <name evidence="2" type="ORF">NG799_08535</name>
</gene>
<sequence>MALNPTVMQAVEKLDYRVTVGDVATSAGLQVNLAERELLALASEAGGHLQVADTGDIVYQFPKQFRATLRNKYFRIQLQEWWEKVWRILFYLIRISFGIILILSIFIIFASIFILLTMANKDSNSNRSSRSRGGGMIFFPRMFWGPDIFWFFNPNYGRYQRERRQKAAAASSSEESMNFLESVFSFLFGDGDPNANLEERRWQAIAATIRNHQGAVVAEQIAPYLDDLGTGYGNEYEDYMLPVLTRFNGRPEVSPDGQIVYHFPELQTTVQQRNTLAVPSYLRELTWKFSEASSSQLSLAAGLGVLNIGGGIFLGYLLQDGAIAAQIGGLVAFTASIYWLLIGYGVAFLSVPLIRYLWLKGRNRKVEARNEARQQQAIVLNQPSDELRQKLSYAQQFAAQNIIGSGDIAYSTETDLIEQESQNSAKLDAEWRKRLEG</sequence>
<dbReference type="EMBL" id="JAMXFF010000010">
    <property type="protein sequence ID" value="MCT7966377.1"/>
    <property type="molecule type" value="Genomic_DNA"/>
</dbReference>
<keyword evidence="3" id="KW-1185">Reference proteome</keyword>
<keyword evidence="1" id="KW-1133">Transmembrane helix</keyword>
<dbReference type="PANTHER" id="PTHR47380:SF4">
    <property type="entry name" value="OS02G0533000 PROTEIN"/>
    <property type="match status" value="1"/>
</dbReference>
<dbReference type="Proteomes" id="UP001525890">
    <property type="component" value="Unassembled WGS sequence"/>
</dbReference>
<reference evidence="2 3" key="1">
    <citation type="journal article" date="2022" name="Front. Microbiol.">
        <title>High genomic differentiation and limited gene flow indicate recent cryptic speciation within the genus Laspinema (cyanobacteria).</title>
        <authorList>
            <person name="Stanojkovic A."/>
            <person name="Skoupy S."/>
            <person name="Skaloud P."/>
            <person name="Dvorak P."/>
        </authorList>
    </citation>
    <scope>NUCLEOTIDE SEQUENCE [LARGE SCALE GENOMIC DNA]</scope>
    <source>
        <strain evidence="2 3">D2a</strain>
    </source>
</reference>
<organism evidence="2 3">
    <name type="scientific">Laspinema palackyanum D2a</name>
    <dbReference type="NCBI Taxonomy" id="2953684"/>
    <lineage>
        <taxon>Bacteria</taxon>
        <taxon>Bacillati</taxon>
        <taxon>Cyanobacteriota</taxon>
        <taxon>Cyanophyceae</taxon>
        <taxon>Oscillatoriophycideae</taxon>
        <taxon>Oscillatoriales</taxon>
        <taxon>Laspinemataceae</taxon>
        <taxon>Laspinema</taxon>
        <taxon>Laspinema palackyanum</taxon>
    </lineage>
</organism>
<feature type="transmembrane region" description="Helical" evidence="1">
    <location>
        <begin position="136"/>
        <end position="156"/>
    </location>
</feature>
<accession>A0ABT2MPG0</accession>
<keyword evidence="1" id="KW-0812">Transmembrane</keyword>
<evidence type="ECO:0000313" key="2">
    <source>
        <dbReference type="EMBL" id="MCT7966377.1"/>
    </source>
</evidence>
<feature type="transmembrane region" description="Helical" evidence="1">
    <location>
        <begin position="88"/>
        <end position="116"/>
    </location>
</feature>